<comment type="caution">
    <text evidence="1">The sequence shown here is derived from an EMBL/GenBank/DDBJ whole genome shotgun (WGS) entry which is preliminary data.</text>
</comment>
<gene>
    <name evidence="1" type="ORF">ABJ99_0996</name>
</gene>
<proteinExistence type="predicted"/>
<reference evidence="1 2" key="2">
    <citation type="submission" date="2015-10" db="EMBL/GenBank/DDBJ databases">
        <title>Comparative genomics and high-throughput reverse genetic screens identify a new phytobacterial MAMP and an Arabidopsis receptor required for immune elicitation.</title>
        <authorList>
            <person name="Mott G.A."/>
            <person name="Thakur S."/>
            <person name="Wang P.W."/>
            <person name="Desveaux D."/>
            <person name="Guttman D.S."/>
        </authorList>
    </citation>
    <scope>NUCLEOTIDE SEQUENCE [LARGE SCALE GENOMIC DNA]</scope>
    <source>
        <strain evidence="1 2">0788_9</strain>
    </source>
</reference>
<dbReference type="AlphaFoldDB" id="A0A0N0XBQ6"/>
<accession>A0A0N0XBQ6</accession>
<protein>
    <submittedName>
        <fullName evidence="1">Uncharacterized protein</fullName>
    </submittedName>
</protein>
<organism evidence="1 2">
    <name type="scientific">Pseudomonas syringae pv. cilantro</name>
    <dbReference type="NCBI Taxonomy" id="81035"/>
    <lineage>
        <taxon>Bacteria</taxon>
        <taxon>Pseudomonadati</taxon>
        <taxon>Pseudomonadota</taxon>
        <taxon>Gammaproteobacteria</taxon>
        <taxon>Pseudomonadales</taxon>
        <taxon>Pseudomonadaceae</taxon>
        <taxon>Pseudomonas</taxon>
        <taxon>Pseudomonas syringae</taxon>
    </lineage>
</organism>
<name>A0A0N0XBQ6_PSESX</name>
<dbReference type="EMBL" id="LGLN01000032">
    <property type="protein sequence ID" value="KPC33854.1"/>
    <property type="molecule type" value="Genomic_DNA"/>
</dbReference>
<evidence type="ECO:0000313" key="1">
    <source>
        <dbReference type="EMBL" id="KPC33854.1"/>
    </source>
</evidence>
<evidence type="ECO:0000313" key="2">
    <source>
        <dbReference type="Proteomes" id="UP000037891"/>
    </source>
</evidence>
<sequence>MNERWRSLLICAATRNIQRISVVIHSDDFSSTSNQAA</sequence>
<dbReference type="Proteomes" id="UP000037891">
    <property type="component" value="Unassembled WGS sequence"/>
</dbReference>
<reference evidence="1 2" key="1">
    <citation type="submission" date="2015-07" db="EMBL/GenBank/DDBJ databases">
        <authorList>
            <person name="Noorani M."/>
        </authorList>
    </citation>
    <scope>NUCLEOTIDE SEQUENCE [LARGE SCALE GENOMIC DNA]</scope>
    <source>
        <strain evidence="1 2">0788_9</strain>
    </source>
</reference>